<dbReference type="Proteomes" id="UP001596492">
    <property type="component" value="Unassembled WGS sequence"/>
</dbReference>
<evidence type="ECO:0000259" key="1">
    <source>
        <dbReference type="PROSITE" id="PS50404"/>
    </source>
</evidence>
<proteinExistence type="predicted"/>
<dbReference type="InterPro" id="IPR036282">
    <property type="entry name" value="Glutathione-S-Trfase_C_sf"/>
</dbReference>
<evidence type="ECO:0000313" key="4">
    <source>
        <dbReference type="Proteomes" id="UP001596492"/>
    </source>
</evidence>
<evidence type="ECO:0000259" key="2">
    <source>
        <dbReference type="PROSITE" id="PS50405"/>
    </source>
</evidence>
<feature type="domain" description="GST N-terminal" evidence="1">
    <location>
        <begin position="1"/>
        <end position="85"/>
    </location>
</feature>
<dbReference type="InterPro" id="IPR004045">
    <property type="entry name" value="Glutathione_S-Trfase_N"/>
</dbReference>
<dbReference type="InterPro" id="IPR040079">
    <property type="entry name" value="Glutathione_S-Trfase"/>
</dbReference>
<evidence type="ECO:0000313" key="3">
    <source>
        <dbReference type="EMBL" id="MFC7291670.1"/>
    </source>
</evidence>
<dbReference type="Gene3D" id="1.20.1050.10">
    <property type="match status" value="1"/>
</dbReference>
<dbReference type="Gene3D" id="3.40.30.10">
    <property type="entry name" value="Glutaredoxin"/>
    <property type="match status" value="1"/>
</dbReference>
<organism evidence="3 4">
    <name type="scientific">Hirschia litorea</name>
    <dbReference type="NCBI Taxonomy" id="1199156"/>
    <lineage>
        <taxon>Bacteria</taxon>
        <taxon>Pseudomonadati</taxon>
        <taxon>Pseudomonadota</taxon>
        <taxon>Alphaproteobacteria</taxon>
        <taxon>Hyphomonadales</taxon>
        <taxon>Hyphomonadaceae</taxon>
        <taxon>Hirschia</taxon>
    </lineage>
</organism>
<reference evidence="4" key="1">
    <citation type="journal article" date="2019" name="Int. J. Syst. Evol. Microbiol.">
        <title>The Global Catalogue of Microorganisms (GCM) 10K type strain sequencing project: providing services to taxonomists for standard genome sequencing and annotation.</title>
        <authorList>
            <consortium name="The Broad Institute Genomics Platform"/>
            <consortium name="The Broad Institute Genome Sequencing Center for Infectious Disease"/>
            <person name="Wu L."/>
            <person name="Ma J."/>
        </authorList>
    </citation>
    <scope>NUCLEOTIDE SEQUENCE [LARGE SCALE GENOMIC DNA]</scope>
    <source>
        <strain evidence="4">CCUG 51308</strain>
    </source>
</reference>
<dbReference type="PROSITE" id="PS50404">
    <property type="entry name" value="GST_NTER"/>
    <property type="match status" value="1"/>
</dbReference>
<dbReference type="Pfam" id="PF13409">
    <property type="entry name" value="GST_N_2"/>
    <property type="match status" value="1"/>
</dbReference>
<dbReference type="InterPro" id="IPR004046">
    <property type="entry name" value="GST_C"/>
</dbReference>
<dbReference type="CDD" id="cd03048">
    <property type="entry name" value="GST_N_Ure2p_like"/>
    <property type="match status" value="1"/>
</dbReference>
<gene>
    <name evidence="3" type="ORF">ACFQS8_08585</name>
</gene>
<sequence>MIDLYTWGTPNGQKISIMLEECGLDYTAHPINIGKGEQFAPDFLKISPNNKIPAIVDQNGANGPVSVFESGAILIYLAEKTGKFLPKAPHQRANTLQWLMWQVGGYGPMTGQFYHFKNLTGKPDFSDYAFNRFKTEVQRLHTVLNKQLEGKDYITGEYSVADIALYAWVKKGYELVPSCTSDLPAPHLLQWLNRVGQRAAVGRGMSVPAV</sequence>
<dbReference type="SFLD" id="SFLDS00019">
    <property type="entry name" value="Glutathione_Transferase_(cytos"/>
    <property type="match status" value="1"/>
</dbReference>
<dbReference type="PROSITE" id="PS50405">
    <property type="entry name" value="GST_CTER"/>
    <property type="match status" value="1"/>
</dbReference>
<name>A0ABW2IKK3_9PROT</name>
<dbReference type="Pfam" id="PF00043">
    <property type="entry name" value="GST_C"/>
    <property type="match status" value="1"/>
</dbReference>
<dbReference type="SUPFAM" id="SSF52833">
    <property type="entry name" value="Thioredoxin-like"/>
    <property type="match status" value="1"/>
</dbReference>
<keyword evidence="4" id="KW-1185">Reference proteome</keyword>
<dbReference type="PANTHER" id="PTHR44051">
    <property type="entry name" value="GLUTATHIONE S-TRANSFERASE-RELATED"/>
    <property type="match status" value="1"/>
</dbReference>
<comment type="caution">
    <text evidence="3">The sequence shown here is derived from an EMBL/GenBank/DDBJ whole genome shotgun (WGS) entry which is preliminary data.</text>
</comment>
<accession>A0ABW2IKK3</accession>
<dbReference type="SFLD" id="SFLDG01151">
    <property type="entry name" value="Main.2:_Nu-like"/>
    <property type="match status" value="1"/>
</dbReference>
<dbReference type="EMBL" id="JBHTBR010000004">
    <property type="protein sequence ID" value="MFC7291670.1"/>
    <property type="molecule type" value="Genomic_DNA"/>
</dbReference>
<dbReference type="InterPro" id="IPR010987">
    <property type="entry name" value="Glutathione-S-Trfase_C-like"/>
</dbReference>
<feature type="domain" description="GST C-terminal" evidence="2">
    <location>
        <begin position="88"/>
        <end position="210"/>
    </location>
</feature>
<dbReference type="PANTHER" id="PTHR44051:SF8">
    <property type="entry name" value="GLUTATHIONE S-TRANSFERASE GSTA"/>
    <property type="match status" value="1"/>
</dbReference>
<dbReference type="RefSeq" id="WP_382166907.1">
    <property type="nucleotide sequence ID" value="NZ_JBHTBR010000004.1"/>
</dbReference>
<dbReference type="SUPFAM" id="SSF47616">
    <property type="entry name" value="GST C-terminal domain-like"/>
    <property type="match status" value="1"/>
</dbReference>
<dbReference type="SFLD" id="SFLDG00358">
    <property type="entry name" value="Main_(cytGST)"/>
    <property type="match status" value="1"/>
</dbReference>
<dbReference type="InterPro" id="IPR036249">
    <property type="entry name" value="Thioredoxin-like_sf"/>
</dbReference>
<protein>
    <submittedName>
        <fullName evidence="3">Glutathione S-transferase N-terminal domain-containing protein</fullName>
    </submittedName>
</protein>